<reference evidence="1" key="1">
    <citation type="journal article" date="2015" name="Nature">
        <title>Complex archaea that bridge the gap between prokaryotes and eukaryotes.</title>
        <authorList>
            <person name="Spang A."/>
            <person name="Saw J.H."/>
            <person name="Jorgensen S.L."/>
            <person name="Zaremba-Niedzwiedzka K."/>
            <person name="Martijn J."/>
            <person name="Lind A.E."/>
            <person name="van Eijk R."/>
            <person name="Schleper C."/>
            <person name="Guy L."/>
            <person name="Ettema T.J."/>
        </authorList>
    </citation>
    <scope>NUCLEOTIDE SEQUENCE</scope>
</reference>
<dbReference type="Gene3D" id="3.40.50.10320">
    <property type="entry name" value="LmbE-like"/>
    <property type="match status" value="1"/>
</dbReference>
<accession>A0A0F9RU05</accession>
<protein>
    <recommendedName>
        <fullName evidence="2">LmbE family protein</fullName>
    </recommendedName>
</protein>
<evidence type="ECO:0008006" key="2">
    <source>
        <dbReference type="Google" id="ProtNLM"/>
    </source>
</evidence>
<dbReference type="InterPro" id="IPR024078">
    <property type="entry name" value="LmbE-like_dom_sf"/>
</dbReference>
<gene>
    <name evidence="1" type="ORF">LCGC14_0536900</name>
</gene>
<dbReference type="InterPro" id="IPR003737">
    <property type="entry name" value="GlcNAc_PI_deacetylase-related"/>
</dbReference>
<proteinExistence type="predicted"/>
<dbReference type="PANTHER" id="PTHR12993">
    <property type="entry name" value="N-ACETYLGLUCOSAMINYL-PHOSPHATIDYLINOSITOL DE-N-ACETYLASE-RELATED"/>
    <property type="match status" value="1"/>
</dbReference>
<evidence type="ECO:0000313" key="1">
    <source>
        <dbReference type="EMBL" id="KKN59940.1"/>
    </source>
</evidence>
<organism evidence="1">
    <name type="scientific">marine sediment metagenome</name>
    <dbReference type="NCBI Taxonomy" id="412755"/>
    <lineage>
        <taxon>unclassified sequences</taxon>
        <taxon>metagenomes</taxon>
        <taxon>ecological metagenomes</taxon>
    </lineage>
</organism>
<name>A0A0F9RU05_9ZZZZ</name>
<dbReference type="Pfam" id="PF02585">
    <property type="entry name" value="PIG-L"/>
    <property type="match status" value="1"/>
</dbReference>
<dbReference type="PANTHER" id="PTHR12993:SF11">
    <property type="entry name" value="N-ACETYLGLUCOSAMINYL-PHOSPHATIDYLINOSITOL DE-N-ACETYLASE"/>
    <property type="match status" value="1"/>
</dbReference>
<dbReference type="EMBL" id="LAZR01000710">
    <property type="protein sequence ID" value="KKN59940.1"/>
    <property type="molecule type" value="Genomic_DNA"/>
</dbReference>
<sequence>MNYLFISAHTDDAEFGAGATISRLIEEGNVVNIVAFSYCGIKKLKHQMLISCRSLGVNGKIIILNNKVRFFHKNRQGILDAMISIKKKIDIDTVFIFSQHDIHQDHKVIYEETLRAFKNINIYGYDFPHNHFKFSPNLFFKIGKRHLDKKILALKEYKSQQHRPYMDVEFIVSNAIYRGLQAGCKYAECFEVIRQIV</sequence>
<dbReference type="GO" id="GO:0016811">
    <property type="term" value="F:hydrolase activity, acting on carbon-nitrogen (but not peptide) bonds, in linear amides"/>
    <property type="evidence" value="ECO:0007669"/>
    <property type="project" value="TreeGrafter"/>
</dbReference>
<dbReference type="AlphaFoldDB" id="A0A0F9RU05"/>
<comment type="caution">
    <text evidence="1">The sequence shown here is derived from an EMBL/GenBank/DDBJ whole genome shotgun (WGS) entry which is preliminary data.</text>
</comment>
<dbReference type="SUPFAM" id="SSF102588">
    <property type="entry name" value="LmbE-like"/>
    <property type="match status" value="1"/>
</dbReference>